<dbReference type="AlphaFoldDB" id="A0A9Q8CL78"/>
<feature type="binding site" evidence="7">
    <location>
        <begin position="131"/>
        <end position="135"/>
    </location>
    <ligand>
        <name>ATP</name>
        <dbReference type="ChEBI" id="CHEBI:30616"/>
    </ligand>
</feature>
<evidence type="ECO:0000256" key="1">
    <source>
        <dbReference type="ARBA" id="ARBA00007420"/>
    </source>
</evidence>
<keyword evidence="3 7" id="KW-0547">Nucleotide-binding</keyword>
<dbReference type="PIRSF" id="PIRSF000705">
    <property type="entry name" value="DNK"/>
    <property type="match status" value="1"/>
</dbReference>
<keyword evidence="2" id="KW-0808">Transferase</keyword>
<accession>A0A9Q8CL78</accession>
<dbReference type="Pfam" id="PF01712">
    <property type="entry name" value="dNK"/>
    <property type="match status" value="1"/>
</dbReference>
<dbReference type="CDD" id="cd01673">
    <property type="entry name" value="dNK"/>
    <property type="match status" value="1"/>
</dbReference>
<keyword evidence="5 7" id="KW-0067">ATP-binding</keyword>
<evidence type="ECO:0000256" key="2">
    <source>
        <dbReference type="ARBA" id="ARBA00022679"/>
    </source>
</evidence>
<sequence>MMSLYIAIEGPIGVGKSSLTRLLAESLQMETLYEIVEENPFLSDFYEDISKWSFQTEMFFLCNRYKQISDLADRSVVSDYHILKNKVFARNTLNDAEYGMFEKIYSVMTEDLRMPDVTVFLTADLTILKKRIRKRARDFETSITDDYLLTLIEDYNAIYQSTANALLIDTTELDFVQKPDDYKKVLTQITTLIGENHVQHTQ</sequence>
<organism evidence="9 10">
    <name type="scientific">Macrococcus carouselicus</name>
    <dbReference type="NCBI Taxonomy" id="69969"/>
    <lineage>
        <taxon>Bacteria</taxon>
        <taxon>Bacillati</taxon>
        <taxon>Bacillota</taxon>
        <taxon>Bacilli</taxon>
        <taxon>Bacillales</taxon>
        <taxon>Staphylococcaceae</taxon>
        <taxon>Macrococcus</taxon>
    </lineage>
</organism>
<dbReference type="PANTHER" id="PTHR10513">
    <property type="entry name" value="DEOXYNUCLEOSIDE KINASE"/>
    <property type="match status" value="1"/>
</dbReference>
<gene>
    <name evidence="9" type="ORF">ERX40_08625</name>
</gene>
<dbReference type="InterPro" id="IPR027417">
    <property type="entry name" value="P-loop_NTPase"/>
</dbReference>
<reference evidence="9 10" key="1">
    <citation type="submission" date="2019-01" db="EMBL/GenBank/DDBJ databases">
        <title>Draft genome sequences of the type strains of six Macrococcus species.</title>
        <authorList>
            <person name="Mazhar S."/>
            <person name="Altermann E."/>
            <person name="Hill C."/>
            <person name="Mcauliffe O."/>
        </authorList>
    </citation>
    <scope>NUCLEOTIDE SEQUENCE [LARGE SCALE GENOMIC DNA]</scope>
    <source>
        <strain evidence="9 10">ATCC 51828</strain>
    </source>
</reference>
<evidence type="ECO:0000313" key="9">
    <source>
        <dbReference type="EMBL" id="TDM00861.1"/>
    </source>
</evidence>
<dbReference type="FunFam" id="3.40.50.300:FF:000659">
    <property type="entry name" value="Deoxyguanosine kinase"/>
    <property type="match status" value="1"/>
</dbReference>
<evidence type="ECO:0000313" key="10">
    <source>
        <dbReference type="Proteomes" id="UP000295280"/>
    </source>
</evidence>
<dbReference type="InterPro" id="IPR002624">
    <property type="entry name" value="DCK/DGK"/>
</dbReference>
<dbReference type="GO" id="GO:0019136">
    <property type="term" value="F:deoxynucleoside kinase activity"/>
    <property type="evidence" value="ECO:0007669"/>
    <property type="project" value="InterPro"/>
</dbReference>
<feature type="binding site" evidence="7">
    <location>
        <begin position="10"/>
        <end position="18"/>
    </location>
    <ligand>
        <name>ATP</name>
        <dbReference type="ChEBI" id="CHEBI:30616"/>
    </ligand>
</feature>
<feature type="active site" description="Proton acceptor" evidence="6">
    <location>
        <position position="79"/>
    </location>
</feature>
<evidence type="ECO:0000256" key="3">
    <source>
        <dbReference type="ARBA" id="ARBA00022741"/>
    </source>
</evidence>
<dbReference type="PANTHER" id="PTHR10513:SF46">
    <property type="entry name" value="DEOXYGUANOSINE KINASE"/>
    <property type="match status" value="1"/>
</dbReference>
<feature type="binding site" evidence="7">
    <location>
        <begin position="173"/>
        <end position="175"/>
    </location>
    <ligand>
        <name>ATP</name>
        <dbReference type="ChEBI" id="CHEBI:30616"/>
    </ligand>
</feature>
<dbReference type="GO" id="GO:0005737">
    <property type="term" value="C:cytoplasm"/>
    <property type="evidence" value="ECO:0007669"/>
    <property type="project" value="TreeGrafter"/>
</dbReference>
<keyword evidence="4 9" id="KW-0418">Kinase</keyword>
<keyword evidence="10" id="KW-1185">Reference proteome</keyword>
<proteinExistence type="inferred from homology"/>
<comment type="similarity">
    <text evidence="1">Belongs to the DCK/DGK family.</text>
</comment>
<evidence type="ECO:0000259" key="8">
    <source>
        <dbReference type="Pfam" id="PF01712"/>
    </source>
</evidence>
<evidence type="ECO:0000256" key="5">
    <source>
        <dbReference type="ARBA" id="ARBA00022840"/>
    </source>
</evidence>
<evidence type="ECO:0000256" key="7">
    <source>
        <dbReference type="PIRSR" id="PIRSR000705-3"/>
    </source>
</evidence>
<feature type="domain" description="Deoxynucleoside kinase" evidence="8">
    <location>
        <begin position="6"/>
        <end position="193"/>
    </location>
</feature>
<name>A0A9Q8CL78_9STAP</name>
<comment type="caution">
    <text evidence="9">The sequence shown here is derived from an EMBL/GenBank/DDBJ whole genome shotgun (WGS) entry which is preliminary data.</text>
</comment>
<dbReference type="Proteomes" id="UP000295280">
    <property type="component" value="Unassembled WGS sequence"/>
</dbReference>
<dbReference type="GO" id="GO:0005524">
    <property type="term" value="F:ATP binding"/>
    <property type="evidence" value="ECO:0007669"/>
    <property type="project" value="UniProtKB-KW"/>
</dbReference>
<evidence type="ECO:0000256" key="6">
    <source>
        <dbReference type="PIRSR" id="PIRSR000705-1"/>
    </source>
</evidence>
<evidence type="ECO:0000256" key="4">
    <source>
        <dbReference type="ARBA" id="ARBA00022777"/>
    </source>
</evidence>
<dbReference type="EMBL" id="SCWD01000003">
    <property type="protein sequence ID" value="TDM00861.1"/>
    <property type="molecule type" value="Genomic_DNA"/>
</dbReference>
<dbReference type="Gene3D" id="3.40.50.300">
    <property type="entry name" value="P-loop containing nucleotide triphosphate hydrolases"/>
    <property type="match status" value="1"/>
</dbReference>
<dbReference type="InterPro" id="IPR050566">
    <property type="entry name" value="Deoxyribonucleoside_kinase"/>
</dbReference>
<dbReference type="SUPFAM" id="SSF52540">
    <property type="entry name" value="P-loop containing nucleoside triphosphate hydrolases"/>
    <property type="match status" value="1"/>
</dbReference>
<protein>
    <submittedName>
        <fullName evidence="9">Deoxynucleoside kinase</fullName>
    </submittedName>
</protein>
<dbReference type="OrthoDB" id="9776634at2"/>
<dbReference type="InterPro" id="IPR031314">
    <property type="entry name" value="DNK_dom"/>
</dbReference>